<feature type="compositionally biased region" description="Basic residues" evidence="1">
    <location>
        <begin position="1"/>
        <end position="10"/>
    </location>
</feature>
<evidence type="ECO:0000313" key="3">
    <source>
        <dbReference type="Proteomes" id="UP001054252"/>
    </source>
</evidence>
<dbReference type="Proteomes" id="UP001054252">
    <property type="component" value="Unassembled WGS sequence"/>
</dbReference>
<dbReference type="EMBL" id="BPVZ01001089">
    <property type="protein sequence ID" value="GKV53113.1"/>
    <property type="molecule type" value="Genomic_DNA"/>
</dbReference>
<sequence>MGKTKRKNSRVSREGDEDVEVEVEQEEQHQEDNNQPPSNSNEKSLYECREGILNQNGFINQDVV</sequence>
<feature type="compositionally biased region" description="Acidic residues" evidence="1">
    <location>
        <begin position="15"/>
        <end position="25"/>
    </location>
</feature>
<keyword evidence="3" id="KW-1185">Reference proteome</keyword>
<reference evidence="2 3" key="1">
    <citation type="journal article" date="2021" name="Commun. Biol.">
        <title>The genome of Shorea leprosula (Dipterocarpaceae) highlights the ecological relevance of drought in aseasonal tropical rainforests.</title>
        <authorList>
            <person name="Ng K.K.S."/>
            <person name="Kobayashi M.J."/>
            <person name="Fawcett J.A."/>
            <person name="Hatakeyama M."/>
            <person name="Paape T."/>
            <person name="Ng C.H."/>
            <person name="Ang C.C."/>
            <person name="Tnah L.H."/>
            <person name="Lee C.T."/>
            <person name="Nishiyama T."/>
            <person name="Sese J."/>
            <person name="O'Brien M.J."/>
            <person name="Copetti D."/>
            <person name="Mohd Noor M.I."/>
            <person name="Ong R.C."/>
            <person name="Putra M."/>
            <person name="Sireger I.Z."/>
            <person name="Indrioko S."/>
            <person name="Kosugi Y."/>
            <person name="Izuno A."/>
            <person name="Isagi Y."/>
            <person name="Lee S.L."/>
            <person name="Shimizu K.K."/>
        </authorList>
    </citation>
    <scope>NUCLEOTIDE SEQUENCE [LARGE SCALE GENOMIC DNA]</scope>
    <source>
        <strain evidence="2">214</strain>
    </source>
</reference>
<accession>A0AAV5MSY6</accession>
<organism evidence="2 3">
    <name type="scientific">Rubroshorea leprosula</name>
    <dbReference type="NCBI Taxonomy" id="152421"/>
    <lineage>
        <taxon>Eukaryota</taxon>
        <taxon>Viridiplantae</taxon>
        <taxon>Streptophyta</taxon>
        <taxon>Embryophyta</taxon>
        <taxon>Tracheophyta</taxon>
        <taxon>Spermatophyta</taxon>
        <taxon>Magnoliopsida</taxon>
        <taxon>eudicotyledons</taxon>
        <taxon>Gunneridae</taxon>
        <taxon>Pentapetalae</taxon>
        <taxon>rosids</taxon>
        <taxon>malvids</taxon>
        <taxon>Malvales</taxon>
        <taxon>Dipterocarpaceae</taxon>
        <taxon>Rubroshorea</taxon>
    </lineage>
</organism>
<evidence type="ECO:0000256" key="1">
    <source>
        <dbReference type="SAM" id="MobiDB-lite"/>
    </source>
</evidence>
<dbReference type="AlphaFoldDB" id="A0AAV5MSY6"/>
<evidence type="ECO:0000313" key="2">
    <source>
        <dbReference type="EMBL" id="GKV53113.1"/>
    </source>
</evidence>
<feature type="region of interest" description="Disordered" evidence="1">
    <location>
        <begin position="1"/>
        <end position="45"/>
    </location>
</feature>
<gene>
    <name evidence="2" type="ORF">SLEP1_g59659</name>
</gene>
<proteinExistence type="predicted"/>
<protein>
    <submittedName>
        <fullName evidence="2">Uncharacterized protein</fullName>
    </submittedName>
</protein>
<comment type="caution">
    <text evidence="2">The sequence shown here is derived from an EMBL/GenBank/DDBJ whole genome shotgun (WGS) entry which is preliminary data.</text>
</comment>
<name>A0AAV5MSY6_9ROSI</name>
<feature type="compositionally biased region" description="Polar residues" evidence="1">
    <location>
        <begin position="33"/>
        <end position="43"/>
    </location>
</feature>